<dbReference type="NCBIfam" id="NF038032">
    <property type="entry name" value="CehA_McbA_metalo"/>
    <property type="match status" value="1"/>
</dbReference>
<dbReference type="RefSeq" id="WP_141849139.1">
    <property type="nucleotide sequence ID" value="NZ_BAAAPR010000007.1"/>
</dbReference>
<evidence type="ECO:0008006" key="3">
    <source>
        <dbReference type="Google" id="ProtNLM"/>
    </source>
</evidence>
<accession>A0A542E3B6</accession>
<dbReference type="PANTHER" id="PTHR42924:SF3">
    <property type="entry name" value="POLYMERASE_HISTIDINOL PHOSPHATASE N-TERMINAL DOMAIN-CONTAINING PROTEIN"/>
    <property type="match status" value="1"/>
</dbReference>
<dbReference type="OrthoDB" id="9804333at2"/>
<organism evidence="1 2">
    <name type="scientific">Lapillicoccus jejuensis</name>
    <dbReference type="NCBI Taxonomy" id="402171"/>
    <lineage>
        <taxon>Bacteria</taxon>
        <taxon>Bacillati</taxon>
        <taxon>Actinomycetota</taxon>
        <taxon>Actinomycetes</taxon>
        <taxon>Micrococcales</taxon>
        <taxon>Intrasporangiaceae</taxon>
        <taxon>Lapillicoccus</taxon>
    </lineage>
</organism>
<dbReference type="GO" id="GO:0035312">
    <property type="term" value="F:5'-3' DNA exonuclease activity"/>
    <property type="evidence" value="ECO:0007669"/>
    <property type="project" value="TreeGrafter"/>
</dbReference>
<dbReference type="InterPro" id="IPR006311">
    <property type="entry name" value="TAT_signal"/>
</dbReference>
<sequence>MTTEENRTRSPLARRDLLRAGGAVAGVAGLQLLAPVAFAGAAGAKSPDAPRAPETRTVTGTFPPGVDDFWYLPVDVPRGVRQIDVSYTYDKPTVPAGVRGNACDLGVFGPGSLAAGNEKAFRGWSGGFRTSFSINATEATPGYLAGPVTAGRWHVVLGPYTVAPQGMHWSVTITLTYGADGPAFRPDPAPTHAPAKERGTAWYRGDCHLHTVHSDGRRTPDQLVADARAAGLDFITSTEHNTPSAQLVWGGYATDDLLILNGEEVTTRSGHWPAIGLPAGTWVDWRYRSSEPAAFRRFVDEVHAKGGLVTAAHPFAACFGCAFEYDYEPVDLVEVWNGPWDAGDDATVLAWHSMLRTGTRIPAIGDSDAHNPDQVVGLPQTVVLASALERGALLRGLAAGRSWLAESSAVDLTLTASTLGRSVTMGGTLKPGAGADVVVELAVSGVPGTTTTIIDQTGPVASGAVDSSGRGTLTWTTRSRYSTFVRAEVRRAPTVGAAGAMVAMTNPIYVEVAGS</sequence>
<protein>
    <recommendedName>
        <fullName evidence="3">Polymerase/histidinol phosphatase N-terminal domain-containing protein</fullName>
    </recommendedName>
</protein>
<gene>
    <name evidence="1" type="ORF">FB458_2948</name>
</gene>
<dbReference type="Gene3D" id="3.20.20.140">
    <property type="entry name" value="Metal-dependent hydrolases"/>
    <property type="match status" value="1"/>
</dbReference>
<dbReference type="InterPro" id="IPR016195">
    <property type="entry name" value="Pol/histidinol_Pase-like"/>
</dbReference>
<evidence type="ECO:0000313" key="2">
    <source>
        <dbReference type="Proteomes" id="UP000317893"/>
    </source>
</evidence>
<dbReference type="GO" id="GO:0004534">
    <property type="term" value="F:5'-3' RNA exonuclease activity"/>
    <property type="evidence" value="ECO:0007669"/>
    <property type="project" value="TreeGrafter"/>
</dbReference>
<dbReference type="PANTHER" id="PTHR42924">
    <property type="entry name" value="EXONUCLEASE"/>
    <property type="match status" value="1"/>
</dbReference>
<evidence type="ECO:0000313" key="1">
    <source>
        <dbReference type="EMBL" id="TQJ09832.1"/>
    </source>
</evidence>
<dbReference type="SUPFAM" id="SSF89550">
    <property type="entry name" value="PHP domain-like"/>
    <property type="match status" value="1"/>
</dbReference>
<name>A0A542E3B6_9MICO</name>
<dbReference type="CDD" id="cd07432">
    <property type="entry name" value="PHP_HisPPase"/>
    <property type="match status" value="1"/>
</dbReference>
<dbReference type="Proteomes" id="UP000317893">
    <property type="component" value="Unassembled WGS sequence"/>
</dbReference>
<keyword evidence="2" id="KW-1185">Reference proteome</keyword>
<comment type="caution">
    <text evidence="1">The sequence shown here is derived from an EMBL/GenBank/DDBJ whole genome shotgun (WGS) entry which is preliminary data.</text>
</comment>
<reference evidence="1 2" key="1">
    <citation type="submission" date="2019-06" db="EMBL/GenBank/DDBJ databases">
        <title>Sequencing the genomes of 1000 actinobacteria strains.</title>
        <authorList>
            <person name="Klenk H.-P."/>
        </authorList>
    </citation>
    <scope>NUCLEOTIDE SEQUENCE [LARGE SCALE GENOMIC DNA]</scope>
    <source>
        <strain evidence="1 2">DSM 18607</strain>
    </source>
</reference>
<dbReference type="PROSITE" id="PS51318">
    <property type="entry name" value="TAT"/>
    <property type="match status" value="1"/>
</dbReference>
<proteinExistence type="predicted"/>
<dbReference type="EMBL" id="VFMN01000001">
    <property type="protein sequence ID" value="TQJ09832.1"/>
    <property type="molecule type" value="Genomic_DNA"/>
</dbReference>
<dbReference type="AlphaFoldDB" id="A0A542E3B6"/>
<dbReference type="InterPro" id="IPR052018">
    <property type="entry name" value="PHP_domain"/>
</dbReference>